<organism evidence="1">
    <name type="scientific">marine sediment metagenome</name>
    <dbReference type="NCBI Taxonomy" id="412755"/>
    <lineage>
        <taxon>unclassified sequences</taxon>
        <taxon>metagenomes</taxon>
        <taxon>ecological metagenomes</taxon>
    </lineage>
</organism>
<proteinExistence type="predicted"/>
<protein>
    <submittedName>
        <fullName evidence="1">Uncharacterized protein</fullName>
    </submittedName>
</protein>
<comment type="caution">
    <text evidence="1">The sequence shown here is derived from an EMBL/GenBank/DDBJ whole genome shotgun (WGS) entry which is preliminary data.</text>
</comment>
<dbReference type="EMBL" id="LAZR01006348">
    <property type="protein sequence ID" value="KKM92799.1"/>
    <property type="molecule type" value="Genomic_DNA"/>
</dbReference>
<sequence length="122" mass="13527">MSLVPTWVQAVDGLFYKGPVLHGPGWFVCFDDDDPPEIIVTKKLLATGKTPKQILTEKGIKFADLEPGSSGGRIHPRDDDRMKFTPSTSFFFVLKGRIPIPEESNAKGETHIGECVYYGFPV</sequence>
<evidence type="ECO:0000313" key="1">
    <source>
        <dbReference type="EMBL" id="KKM92799.1"/>
    </source>
</evidence>
<reference evidence="1" key="1">
    <citation type="journal article" date="2015" name="Nature">
        <title>Complex archaea that bridge the gap between prokaryotes and eukaryotes.</title>
        <authorList>
            <person name="Spang A."/>
            <person name="Saw J.H."/>
            <person name="Jorgensen S.L."/>
            <person name="Zaremba-Niedzwiedzka K."/>
            <person name="Martijn J."/>
            <person name="Lind A.E."/>
            <person name="van Eijk R."/>
            <person name="Schleper C."/>
            <person name="Guy L."/>
            <person name="Ettema T.J."/>
        </authorList>
    </citation>
    <scope>NUCLEOTIDE SEQUENCE</scope>
</reference>
<name>A0A0F9LD75_9ZZZZ</name>
<gene>
    <name evidence="1" type="ORF">LCGC14_1214740</name>
</gene>
<accession>A0A0F9LD75</accession>
<dbReference type="AlphaFoldDB" id="A0A0F9LD75"/>